<evidence type="ECO:0000256" key="1">
    <source>
        <dbReference type="SAM" id="MobiDB-lite"/>
    </source>
</evidence>
<proteinExistence type="predicted"/>
<reference evidence="3" key="1">
    <citation type="journal article" date="2015" name="Nat. Plants">
        <title>Genome expansion of Arabis alpina linked with retrotransposition and reduced symmetric DNA methylation.</title>
        <authorList>
            <person name="Willing E.M."/>
            <person name="Rawat V."/>
            <person name="Mandakova T."/>
            <person name="Maumus F."/>
            <person name="James G.V."/>
            <person name="Nordstroem K.J."/>
            <person name="Becker C."/>
            <person name="Warthmann N."/>
            <person name="Chica C."/>
            <person name="Szarzynska B."/>
            <person name="Zytnicki M."/>
            <person name="Albani M.C."/>
            <person name="Kiefer C."/>
            <person name="Bergonzi S."/>
            <person name="Castaings L."/>
            <person name="Mateos J.L."/>
            <person name="Berns M.C."/>
            <person name="Bujdoso N."/>
            <person name="Piofczyk T."/>
            <person name="de Lorenzo L."/>
            <person name="Barrero-Sicilia C."/>
            <person name="Mateos I."/>
            <person name="Piednoel M."/>
            <person name="Hagmann J."/>
            <person name="Chen-Min-Tao R."/>
            <person name="Iglesias-Fernandez R."/>
            <person name="Schuster S.C."/>
            <person name="Alonso-Blanco C."/>
            <person name="Roudier F."/>
            <person name="Carbonero P."/>
            <person name="Paz-Ares J."/>
            <person name="Davis S.J."/>
            <person name="Pecinka A."/>
            <person name="Quesneville H."/>
            <person name="Colot V."/>
            <person name="Lysak M.A."/>
            <person name="Weigel D."/>
            <person name="Coupland G."/>
            <person name="Schneeberger K."/>
        </authorList>
    </citation>
    <scope>NUCLEOTIDE SEQUENCE [LARGE SCALE GENOMIC DNA]</scope>
    <source>
        <strain evidence="3">cv. Pajares</strain>
    </source>
</reference>
<organism evidence="2 3">
    <name type="scientific">Arabis alpina</name>
    <name type="common">Alpine rock-cress</name>
    <dbReference type="NCBI Taxonomy" id="50452"/>
    <lineage>
        <taxon>Eukaryota</taxon>
        <taxon>Viridiplantae</taxon>
        <taxon>Streptophyta</taxon>
        <taxon>Embryophyta</taxon>
        <taxon>Tracheophyta</taxon>
        <taxon>Spermatophyta</taxon>
        <taxon>Magnoliopsida</taxon>
        <taxon>eudicotyledons</taxon>
        <taxon>Gunneridae</taxon>
        <taxon>Pentapetalae</taxon>
        <taxon>rosids</taxon>
        <taxon>malvids</taxon>
        <taxon>Brassicales</taxon>
        <taxon>Brassicaceae</taxon>
        <taxon>Arabideae</taxon>
        <taxon>Arabis</taxon>
    </lineage>
</organism>
<feature type="compositionally biased region" description="Basic and acidic residues" evidence="1">
    <location>
        <begin position="19"/>
        <end position="29"/>
    </location>
</feature>
<sequence length="115" mass="12675">MDVVKEVLTSQGEPTHPIVTDKEKQQPLHKDKARVTFAPPSFSLGLTEDGVSLPKPAVVASPIIRGDELKQILATKARSKRRWKVVGLSKLIMIFVSQGPTLRSYGSKLTISQNR</sequence>
<gene>
    <name evidence="2" type="ORF">AALP_AAs48002U000300</name>
</gene>
<dbReference type="OrthoDB" id="10614864at2759"/>
<feature type="region of interest" description="Disordered" evidence="1">
    <location>
        <begin position="1"/>
        <end position="29"/>
    </location>
</feature>
<accession>A0A087FYR6</accession>
<dbReference type="EMBL" id="KL985796">
    <property type="protein sequence ID" value="KFK22768.1"/>
    <property type="molecule type" value="Genomic_DNA"/>
</dbReference>
<keyword evidence="3" id="KW-1185">Reference proteome</keyword>
<dbReference type="AlphaFoldDB" id="A0A087FYR6"/>
<dbReference type="Gramene" id="KFK22768">
    <property type="protein sequence ID" value="KFK22768"/>
    <property type="gene ID" value="AALP_AAs48002U000300"/>
</dbReference>
<evidence type="ECO:0000313" key="2">
    <source>
        <dbReference type="EMBL" id="KFK22768.1"/>
    </source>
</evidence>
<evidence type="ECO:0000313" key="3">
    <source>
        <dbReference type="Proteomes" id="UP000029120"/>
    </source>
</evidence>
<dbReference type="Proteomes" id="UP000029120">
    <property type="component" value="Unassembled WGS sequence"/>
</dbReference>
<name>A0A087FYR6_ARAAL</name>
<protein>
    <submittedName>
        <fullName evidence="2">Uncharacterized protein</fullName>
    </submittedName>
</protein>